<dbReference type="RefSeq" id="WP_234984316.1">
    <property type="nucleotide sequence ID" value="NZ_FWFK01000008.1"/>
</dbReference>
<dbReference type="InterPro" id="IPR003736">
    <property type="entry name" value="PAAI_dom"/>
</dbReference>
<evidence type="ECO:0000313" key="4">
    <source>
        <dbReference type="EMBL" id="SLN71899.1"/>
    </source>
</evidence>
<evidence type="ECO:0000256" key="1">
    <source>
        <dbReference type="ARBA" id="ARBA00008324"/>
    </source>
</evidence>
<dbReference type="SUPFAM" id="SSF54637">
    <property type="entry name" value="Thioesterase/thiol ester dehydrase-isomerase"/>
    <property type="match status" value="1"/>
</dbReference>
<keyword evidence="2" id="KW-0378">Hydrolase</keyword>
<dbReference type="EMBL" id="FWFK01000008">
    <property type="protein sequence ID" value="SLN71899.1"/>
    <property type="molecule type" value="Genomic_DNA"/>
</dbReference>
<dbReference type="CDD" id="cd03443">
    <property type="entry name" value="PaaI_thioesterase"/>
    <property type="match status" value="1"/>
</dbReference>
<sequence length="173" mass="18702">MTDDATARPKTGLVDPETALSMTGLDFVAGMGEGTLPMPPIFDVMPVRAHHWDHGSVEFRSRTEPRFANPMGTTHGGWIMTMLDTAMAVAAHTTLAKGETYTSIDTSVRFVRPIPTEGEDLRIVWRVLSRGRKVITVEGRLEAIGKDDASGKLCATGTSSCMVIDNGRSKIPS</sequence>
<dbReference type="AlphaFoldDB" id="A0A1X7A8Z8"/>
<dbReference type="GO" id="GO:0047617">
    <property type="term" value="F:fatty acyl-CoA hydrolase activity"/>
    <property type="evidence" value="ECO:0007669"/>
    <property type="project" value="InterPro"/>
</dbReference>
<evidence type="ECO:0000313" key="5">
    <source>
        <dbReference type="Proteomes" id="UP000193570"/>
    </source>
</evidence>
<dbReference type="InterPro" id="IPR006683">
    <property type="entry name" value="Thioestr_dom"/>
</dbReference>
<dbReference type="NCBIfam" id="TIGR00369">
    <property type="entry name" value="unchar_dom_1"/>
    <property type="match status" value="1"/>
</dbReference>
<dbReference type="InterPro" id="IPR039298">
    <property type="entry name" value="ACOT13"/>
</dbReference>
<reference evidence="4 5" key="1">
    <citation type="submission" date="2017-03" db="EMBL/GenBank/DDBJ databases">
        <authorList>
            <person name="Afonso C.L."/>
            <person name="Miller P.J."/>
            <person name="Scott M.A."/>
            <person name="Spackman E."/>
            <person name="Goraichik I."/>
            <person name="Dimitrov K.M."/>
            <person name="Suarez D.L."/>
            <person name="Swayne D.E."/>
        </authorList>
    </citation>
    <scope>NUCLEOTIDE SEQUENCE [LARGE SCALE GENOMIC DNA]</scope>
    <source>
        <strain evidence="4 5">CECT 8625</strain>
    </source>
</reference>
<proteinExistence type="inferred from homology"/>
<dbReference type="Gene3D" id="3.10.129.10">
    <property type="entry name" value="Hotdog Thioesterase"/>
    <property type="match status" value="1"/>
</dbReference>
<comment type="similarity">
    <text evidence="1">Belongs to the thioesterase PaaI family.</text>
</comment>
<dbReference type="PANTHER" id="PTHR21660:SF1">
    <property type="entry name" value="ACYL-COENZYME A THIOESTERASE 13"/>
    <property type="match status" value="1"/>
</dbReference>
<keyword evidence="5" id="KW-1185">Reference proteome</keyword>
<gene>
    <name evidence="4" type="ORF">ROJ8625_03750</name>
</gene>
<dbReference type="PANTHER" id="PTHR21660">
    <property type="entry name" value="THIOESTERASE SUPERFAMILY MEMBER-RELATED"/>
    <property type="match status" value="1"/>
</dbReference>
<dbReference type="Proteomes" id="UP000193570">
    <property type="component" value="Unassembled WGS sequence"/>
</dbReference>
<dbReference type="Pfam" id="PF03061">
    <property type="entry name" value="4HBT"/>
    <property type="match status" value="1"/>
</dbReference>
<feature type="domain" description="Thioesterase" evidence="3">
    <location>
        <begin position="71"/>
        <end position="142"/>
    </location>
</feature>
<name>A0A1X7A8Z8_9RHOB</name>
<evidence type="ECO:0000259" key="3">
    <source>
        <dbReference type="Pfam" id="PF03061"/>
    </source>
</evidence>
<organism evidence="4 5">
    <name type="scientific">Roseivivax jejudonensis</name>
    <dbReference type="NCBI Taxonomy" id="1529041"/>
    <lineage>
        <taxon>Bacteria</taxon>
        <taxon>Pseudomonadati</taxon>
        <taxon>Pseudomonadota</taxon>
        <taxon>Alphaproteobacteria</taxon>
        <taxon>Rhodobacterales</taxon>
        <taxon>Roseobacteraceae</taxon>
        <taxon>Roseivivax</taxon>
    </lineage>
</organism>
<dbReference type="InterPro" id="IPR029069">
    <property type="entry name" value="HotDog_dom_sf"/>
</dbReference>
<evidence type="ECO:0000256" key="2">
    <source>
        <dbReference type="ARBA" id="ARBA00022801"/>
    </source>
</evidence>
<protein>
    <submittedName>
        <fullName evidence="4">Thioesterase superfamily protein</fullName>
    </submittedName>
</protein>
<accession>A0A1X7A8Z8</accession>